<dbReference type="GO" id="GO:0016226">
    <property type="term" value="P:iron-sulfur cluster assembly"/>
    <property type="evidence" value="ECO:0007669"/>
    <property type="project" value="InterPro"/>
</dbReference>
<comment type="caution">
    <text evidence="3">The sequence shown here is derived from an EMBL/GenBank/DDBJ whole genome shotgun (WGS) entry which is preliminary data.</text>
</comment>
<sequence>MESMVKQIEALLDEKVRPILEEHGGNITIQSLEHQILKVRLTGKCFGCPAAHSTNEELITYEVQSAFPTIQDVVLVEEINPELLDMAHKILGHQS</sequence>
<gene>
    <name evidence="3" type="ORF">C8E03_10983</name>
</gene>
<organism evidence="3 4">
    <name type="scientific">Lachnotalea glycerini</name>
    <dbReference type="NCBI Taxonomy" id="1763509"/>
    <lineage>
        <taxon>Bacteria</taxon>
        <taxon>Bacillati</taxon>
        <taxon>Bacillota</taxon>
        <taxon>Clostridia</taxon>
        <taxon>Lachnospirales</taxon>
        <taxon>Lachnospiraceae</taxon>
        <taxon>Lachnotalea</taxon>
    </lineage>
</organism>
<dbReference type="AlphaFoldDB" id="A0A318EQ53"/>
<evidence type="ECO:0000313" key="3">
    <source>
        <dbReference type="EMBL" id="PXV87793.1"/>
    </source>
</evidence>
<dbReference type="EMBL" id="QICS01000009">
    <property type="protein sequence ID" value="PXV87793.1"/>
    <property type="molecule type" value="Genomic_DNA"/>
</dbReference>
<dbReference type="GO" id="GO:0005506">
    <property type="term" value="F:iron ion binding"/>
    <property type="evidence" value="ECO:0007669"/>
    <property type="project" value="InterPro"/>
</dbReference>
<accession>A0A318EQ53</accession>
<name>A0A318EQ53_9FIRM</name>
<protein>
    <submittedName>
        <fullName evidence="3">Fe-S cluster biogenesis protein NfuA</fullName>
    </submittedName>
</protein>
<comment type="function">
    <text evidence="1">May be involved in the formation or repair of [Fe-S] clusters present in iron-sulfur proteins.</text>
</comment>
<dbReference type="Gene3D" id="3.30.300.130">
    <property type="entry name" value="Fe-S cluster assembly (FSCA)"/>
    <property type="match status" value="1"/>
</dbReference>
<dbReference type="SUPFAM" id="SSF117916">
    <property type="entry name" value="Fe-S cluster assembly (FSCA) domain-like"/>
    <property type="match status" value="1"/>
</dbReference>
<feature type="domain" description="NIF system FeS cluster assembly NifU C-terminal" evidence="2">
    <location>
        <begin position="8"/>
        <end position="74"/>
    </location>
</feature>
<dbReference type="RefSeq" id="WP_242993585.1">
    <property type="nucleotide sequence ID" value="NZ_NOKA02000006.1"/>
</dbReference>
<evidence type="ECO:0000256" key="1">
    <source>
        <dbReference type="ARBA" id="ARBA00049958"/>
    </source>
</evidence>
<evidence type="ECO:0000313" key="4">
    <source>
        <dbReference type="Proteomes" id="UP000247523"/>
    </source>
</evidence>
<dbReference type="InterPro" id="IPR034904">
    <property type="entry name" value="FSCA_dom_sf"/>
</dbReference>
<dbReference type="Proteomes" id="UP000247523">
    <property type="component" value="Unassembled WGS sequence"/>
</dbReference>
<dbReference type="Pfam" id="PF01106">
    <property type="entry name" value="NifU"/>
    <property type="match status" value="1"/>
</dbReference>
<proteinExistence type="predicted"/>
<evidence type="ECO:0000259" key="2">
    <source>
        <dbReference type="Pfam" id="PF01106"/>
    </source>
</evidence>
<reference evidence="3 4" key="1">
    <citation type="submission" date="2018-05" db="EMBL/GenBank/DDBJ databases">
        <title>Genomic Encyclopedia of Type Strains, Phase IV (KMG-IV): sequencing the most valuable type-strain genomes for metagenomic binning, comparative biology and taxonomic classification.</title>
        <authorList>
            <person name="Goeker M."/>
        </authorList>
    </citation>
    <scope>NUCLEOTIDE SEQUENCE [LARGE SCALE GENOMIC DNA]</scope>
    <source>
        <strain evidence="3 4">DSM 28816</strain>
    </source>
</reference>
<dbReference type="GO" id="GO:0051536">
    <property type="term" value="F:iron-sulfur cluster binding"/>
    <property type="evidence" value="ECO:0007669"/>
    <property type="project" value="InterPro"/>
</dbReference>
<dbReference type="InterPro" id="IPR001075">
    <property type="entry name" value="NIF_FeS_clus_asmbl_NifU_C"/>
</dbReference>